<accession>A0A4Z1CN54</accession>
<sequence length="195" mass="22601">MVNWSEAEREWWFMGPFAGQVPGLVRRIRRILDVSQRGLAGLLGVSQSVVARWETGRTSPRVAVVQQMLQLAGLRVGFTDAETGQQVVPMRADGARTHAGSRFPAHVDLRARGWWLPRRLRAMTSIEAWQWLDRSRAARDPAIGFCLQPHDKRRERERWGVPDDHPAVHQFAAEVEWREEQLERRRQEIKRRRAG</sequence>
<evidence type="ECO:0000313" key="3">
    <source>
        <dbReference type="Proteomes" id="UP000297496"/>
    </source>
</evidence>
<dbReference type="OrthoDB" id="3776222at2"/>
<dbReference type="Proteomes" id="UP000297496">
    <property type="component" value="Unassembled WGS sequence"/>
</dbReference>
<evidence type="ECO:0000259" key="1">
    <source>
        <dbReference type="PROSITE" id="PS50943"/>
    </source>
</evidence>
<name>A0A4Z1CN54_9ACTN</name>
<feature type="domain" description="HTH cro/C1-type" evidence="1">
    <location>
        <begin position="25"/>
        <end position="79"/>
    </location>
</feature>
<gene>
    <name evidence="2" type="ORF">EXE59_22350</name>
</gene>
<keyword evidence="3" id="KW-1185">Reference proteome</keyword>
<dbReference type="CDD" id="cd00093">
    <property type="entry name" value="HTH_XRE"/>
    <property type="match status" value="1"/>
</dbReference>
<dbReference type="GO" id="GO:0003677">
    <property type="term" value="F:DNA binding"/>
    <property type="evidence" value="ECO:0007669"/>
    <property type="project" value="InterPro"/>
</dbReference>
<dbReference type="InterPro" id="IPR001387">
    <property type="entry name" value="Cro/C1-type_HTH"/>
</dbReference>
<proteinExistence type="predicted"/>
<dbReference type="InterPro" id="IPR010982">
    <property type="entry name" value="Lambda_DNA-bd_dom_sf"/>
</dbReference>
<reference evidence="2 3" key="1">
    <citation type="submission" date="2019-04" db="EMBL/GenBank/DDBJ databases">
        <title>Three New Species of Nocardioides, Nocardioides euryhalodurans sp. nov., Nocardioides seonyuensis sp. nov. and Nocardioides eburneoflavus sp. nov. Isolated from Soil.</title>
        <authorList>
            <person name="Roh S.G."/>
            <person name="Lee C."/>
            <person name="Kim M.-K."/>
            <person name="Kim S.B."/>
        </authorList>
    </citation>
    <scope>NUCLEOTIDE SEQUENCE [LARGE SCALE GENOMIC DNA]</scope>
    <source>
        <strain evidence="2 3">MMS17-SY213</strain>
    </source>
</reference>
<dbReference type="PROSITE" id="PS50943">
    <property type="entry name" value="HTH_CROC1"/>
    <property type="match status" value="1"/>
</dbReference>
<dbReference type="AlphaFoldDB" id="A0A4Z1CN54"/>
<dbReference type="SUPFAM" id="SSF47413">
    <property type="entry name" value="lambda repressor-like DNA-binding domains"/>
    <property type="match status" value="1"/>
</dbReference>
<organism evidence="2 3">
    <name type="scientific">Nocardioides eburneiflavus</name>
    <dbReference type="NCBI Taxonomy" id="2518372"/>
    <lineage>
        <taxon>Bacteria</taxon>
        <taxon>Bacillati</taxon>
        <taxon>Actinomycetota</taxon>
        <taxon>Actinomycetes</taxon>
        <taxon>Propionibacteriales</taxon>
        <taxon>Nocardioidaceae</taxon>
        <taxon>Nocardioides</taxon>
    </lineage>
</organism>
<dbReference type="EMBL" id="SRRO01000001">
    <property type="protein sequence ID" value="TGN66389.1"/>
    <property type="molecule type" value="Genomic_DNA"/>
</dbReference>
<dbReference type="Pfam" id="PF13560">
    <property type="entry name" value="HTH_31"/>
    <property type="match status" value="1"/>
</dbReference>
<dbReference type="Gene3D" id="1.10.260.40">
    <property type="entry name" value="lambda repressor-like DNA-binding domains"/>
    <property type="match status" value="1"/>
</dbReference>
<dbReference type="SMART" id="SM00530">
    <property type="entry name" value="HTH_XRE"/>
    <property type="match status" value="1"/>
</dbReference>
<comment type="caution">
    <text evidence="2">The sequence shown here is derived from an EMBL/GenBank/DDBJ whole genome shotgun (WGS) entry which is preliminary data.</text>
</comment>
<protein>
    <submittedName>
        <fullName evidence="2">XRE family transcriptional regulator</fullName>
    </submittedName>
</protein>
<evidence type="ECO:0000313" key="2">
    <source>
        <dbReference type="EMBL" id="TGN66389.1"/>
    </source>
</evidence>